<keyword evidence="4 10" id="KW-0689">Ribosomal protein</keyword>
<dbReference type="InterPro" id="IPR020594">
    <property type="entry name" value="Ribosomal_bL9_bac/chp"/>
</dbReference>
<evidence type="ECO:0000256" key="3">
    <source>
        <dbReference type="ARBA" id="ARBA00022884"/>
    </source>
</evidence>
<evidence type="ECO:0000313" key="10">
    <source>
        <dbReference type="EMBL" id="QID55304.1"/>
    </source>
</evidence>
<dbReference type="InterPro" id="IPR036935">
    <property type="entry name" value="Ribosomal_bL9_N_sf"/>
</dbReference>
<name>A0A6G6BTT5_9FLAO</name>
<dbReference type="SUPFAM" id="SSF55653">
    <property type="entry name" value="Ribosomal protein L9 C-domain"/>
    <property type="match status" value="1"/>
</dbReference>
<dbReference type="GO" id="GO:0006412">
    <property type="term" value="P:translation"/>
    <property type="evidence" value="ECO:0007669"/>
    <property type="project" value="InterPro"/>
</dbReference>
<dbReference type="Pfam" id="PF01281">
    <property type="entry name" value="Ribosomal_L9_N"/>
    <property type="match status" value="1"/>
</dbReference>
<evidence type="ECO:0000256" key="2">
    <source>
        <dbReference type="ARBA" id="ARBA00022730"/>
    </source>
</evidence>
<dbReference type="InterPro" id="IPR000244">
    <property type="entry name" value="Ribosomal_bL9"/>
</dbReference>
<dbReference type="GO" id="GO:0005840">
    <property type="term" value="C:ribosome"/>
    <property type="evidence" value="ECO:0007669"/>
    <property type="project" value="UniProtKB-KW"/>
</dbReference>
<protein>
    <recommendedName>
        <fullName evidence="6">Large ribosomal subunit protein bL9</fullName>
    </recommendedName>
    <alternativeName>
        <fullName evidence="7">50S ribosomal protein L9</fullName>
    </alternativeName>
</protein>
<dbReference type="PANTHER" id="PTHR21368">
    <property type="entry name" value="50S RIBOSOMAL PROTEIN L9"/>
    <property type="match status" value="1"/>
</dbReference>
<dbReference type="Gene3D" id="3.10.430.100">
    <property type="entry name" value="Ribosomal protein L9, C-terminal domain"/>
    <property type="match status" value="1"/>
</dbReference>
<dbReference type="SUPFAM" id="SSF55658">
    <property type="entry name" value="L9 N-domain-like"/>
    <property type="match status" value="1"/>
</dbReference>
<dbReference type="InterPro" id="IPR020069">
    <property type="entry name" value="Ribosomal_bL9_C"/>
</dbReference>
<evidence type="ECO:0000256" key="1">
    <source>
        <dbReference type="ARBA" id="ARBA00010605"/>
    </source>
</evidence>
<evidence type="ECO:0000256" key="6">
    <source>
        <dbReference type="ARBA" id="ARBA00035292"/>
    </source>
</evidence>
<dbReference type="GO" id="GO:0019843">
    <property type="term" value="F:rRNA binding"/>
    <property type="evidence" value="ECO:0007669"/>
    <property type="project" value="UniProtKB-KW"/>
</dbReference>
<accession>A0A6G6BTT5</accession>
<evidence type="ECO:0000259" key="8">
    <source>
        <dbReference type="Pfam" id="PF01281"/>
    </source>
</evidence>
<proteinExistence type="inferred from homology"/>
<keyword evidence="3" id="KW-0694">RNA-binding</keyword>
<dbReference type="InterPro" id="IPR009027">
    <property type="entry name" value="Ribosomal_bL9/RNase_H1_N"/>
</dbReference>
<feature type="non-terminal residue" evidence="10">
    <location>
        <position position="150"/>
    </location>
</feature>
<feature type="domain" description="Large ribosomal subunit protein bL9 C-terminal" evidence="9">
    <location>
        <begin position="64"/>
        <end position="147"/>
    </location>
</feature>
<dbReference type="NCBIfam" id="TIGR00158">
    <property type="entry name" value="L9"/>
    <property type="match status" value="1"/>
</dbReference>
<keyword evidence="5" id="KW-0687">Ribonucleoprotein</keyword>
<feature type="domain" description="Ribosomal protein L9" evidence="8">
    <location>
        <begin position="1"/>
        <end position="46"/>
    </location>
</feature>
<keyword evidence="2" id="KW-0699">rRNA-binding</keyword>
<evidence type="ECO:0000259" key="9">
    <source>
        <dbReference type="Pfam" id="PF03948"/>
    </source>
</evidence>
<evidence type="ECO:0000256" key="4">
    <source>
        <dbReference type="ARBA" id="ARBA00022980"/>
    </source>
</evidence>
<dbReference type="InterPro" id="IPR020070">
    <property type="entry name" value="Ribosomal_bL9_N"/>
</dbReference>
<sequence length="150" mass="17276">MKIILKKDVDNLGFQYDELDVKSGYARNYLIPKGFAVISSPGVKKNISEMFKQRSKNERFLMDKLQKIKEKLKKLVIEIPVKVNKRGKIFGSINNHDIMIILNKNGISIDKKCIRIPGNKSIKTIGKHHAHIHLHKKIEFLLNFEVLAIS</sequence>
<evidence type="ECO:0000256" key="7">
    <source>
        <dbReference type="ARBA" id="ARBA00035456"/>
    </source>
</evidence>
<evidence type="ECO:0000256" key="5">
    <source>
        <dbReference type="ARBA" id="ARBA00023274"/>
    </source>
</evidence>
<reference evidence="10" key="1">
    <citation type="journal article" date="2020" name="Biol. Lett.">
        <title>Evolutionary rates are correlated between cockroach symbionts and mitochondrial genomes.</title>
        <authorList>
            <person name="Arab D.A."/>
            <person name="Bourguignon T."/>
            <person name="Wang Z."/>
            <person name="Ho S.Y.W."/>
            <person name="Lo N."/>
        </authorList>
    </citation>
    <scope>NUCLEOTIDE SEQUENCE</scope>
    <source>
        <strain evidence="10">DHOG3785</strain>
    </source>
</reference>
<dbReference type="AlphaFoldDB" id="A0A6G6BTT5"/>
<dbReference type="HAMAP" id="MF_00503">
    <property type="entry name" value="Ribosomal_bL9"/>
    <property type="match status" value="1"/>
</dbReference>
<dbReference type="Gene3D" id="3.40.5.10">
    <property type="entry name" value="Ribosomal protein L9, N-terminal domain"/>
    <property type="match status" value="1"/>
</dbReference>
<dbReference type="GO" id="GO:0003735">
    <property type="term" value="F:structural constituent of ribosome"/>
    <property type="evidence" value="ECO:0007669"/>
    <property type="project" value="InterPro"/>
</dbReference>
<dbReference type="Pfam" id="PF03948">
    <property type="entry name" value="Ribosomal_L9_C"/>
    <property type="match status" value="1"/>
</dbReference>
<dbReference type="InterPro" id="IPR036791">
    <property type="entry name" value="Ribosomal_bL9_C_sf"/>
</dbReference>
<comment type="similarity">
    <text evidence="1">Belongs to the bacterial ribosomal protein bL9 family.</text>
</comment>
<organism evidence="10">
    <name type="scientific">Blattabacterium sp.</name>
    <name type="common">Amazonina sp.</name>
    <dbReference type="NCBI Taxonomy" id="2712787"/>
    <lineage>
        <taxon>Bacteria</taxon>
        <taxon>Pseudomonadati</taxon>
        <taxon>Bacteroidota</taxon>
        <taxon>Flavobacteriia</taxon>
        <taxon>Flavobacteriales</taxon>
        <taxon>Blattabacteriaceae</taxon>
        <taxon>Blattabacterium</taxon>
    </lineage>
</organism>
<dbReference type="GO" id="GO:1990904">
    <property type="term" value="C:ribonucleoprotein complex"/>
    <property type="evidence" value="ECO:0007669"/>
    <property type="project" value="UniProtKB-KW"/>
</dbReference>
<dbReference type="EMBL" id="MN041324">
    <property type="protein sequence ID" value="QID55304.1"/>
    <property type="molecule type" value="Genomic_DNA"/>
</dbReference>